<dbReference type="GO" id="GO:0003677">
    <property type="term" value="F:DNA binding"/>
    <property type="evidence" value="ECO:0007669"/>
    <property type="project" value="UniProtKB-KW"/>
</dbReference>
<evidence type="ECO:0000256" key="2">
    <source>
        <dbReference type="ARBA" id="ARBA00023125"/>
    </source>
</evidence>
<accession>A0A7Y0M2G9</accession>
<dbReference type="Pfam" id="PF07729">
    <property type="entry name" value="FCD"/>
    <property type="match status" value="1"/>
</dbReference>
<evidence type="ECO:0000313" key="6">
    <source>
        <dbReference type="Proteomes" id="UP000562124"/>
    </source>
</evidence>
<sequence length="232" mass="25631">MSGPRPTLSRRVLDEMGRSIVARRRAAGTVLRIEDLQAEFGVSRTVVRDALRSLESMDLVRPQRRVGVTVRPEHEWNVFASDVVRWRLEHDGEGQMRSFVSLRLAIEPVAASLAAEAAPPGLGERLVRLADAMTISAEAEDLDGFLEADLEFHAAILRSCGNEMFAALSDVTGQVLRARHEKQLMPHRPENVAVILHQLLAAAVRDGDPATAESAMRQIVTEVRSVVEHHGR</sequence>
<dbReference type="InterPro" id="IPR036388">
    <property type="entry name" value="WH-like_DNA-bd_sf"/>
</dbReference>
<evidence type="ECO:0000313" key="5">
    <source>
        <dbReference type="EMBL" id="NMR21262.1"/>
    </source>
</evidence>
<dbReference type="EMBL" id="JABCJJ010000028">
    <property type="protein sequence ID" value="NMR21262.1"/>
    <property type="molecule type" value="Genomic_DNA"/>
</dbReference>
<dbReference type="SUPFAM" id="SSF46785">
    <property type="entry name" value="Winged helix' DNA-binding domain"/>
    <property type="match status" value="1"/>
</dbReference>
<dbReference type="Pfam" id="PF00392">
    <property type="entry name" value="GntR"/>
    <property type="match status" value="1"/>
</dbReference>
<name>A0A7Y0M2G9_CELFI</name>
<dbReference type="InterPro" id="IPR000524">
    <property type="entry name" value="Tscrpt_reg_HTH_GntR"/>
</dbReference>
<protein>
    <submittedName>
        <fullName evidence="5">FadR family transcriptional regulator</fullName>
    </submittedName>
</protein>
<dbReference type="InterPro" id="IPR008920">
    <property type="entry name" value="TF_FadR/GntR_C"/>
</dbReference>
<dbReference type="Gene3D" id="1.10.10.10">
    <property type="entry name" value="Winged helix-like DNA-binding domain superfamily/Winged helix DNA-binding domain"/>
    <property type="match status" value="1"/>
</dbReference>
<keyword evidence="3" id="KW-0804">Transcription</keyword>
<proteinExistence type="predicted"/>
<keyword evidence="2" id="KW-0238">DNA-binding</keyword>
<dbReference type="RefSeq" id="WP_169325635.1">
    <property type="nucleotide sequence ID" value="NZ_JABCJJ010000028.1"/>
</dbReference>
<dbReference type="InterPro" id="IPR011711">
    <property type="entry name" value="GntR_C"/>
</dbReference>
<evidence type="ECO:0000256" key="3">
    <source>
        <dbReference type="ARBA" id="ARBA00023163"/>
    </source>
</evidence>
<keyword evidence="1" id="KW-0805">Transcription regulation</keyword>
<dbReference type="SMART" id="SM00345">
    <property type="entry name" value="HTH_GNTR"/>
    <property type="match status" value="1"/>
</dbReference>
<dbReference type="InterPro" id="IPR036390">
    <property type="entry name" value="WH_DNA-bd_sf"/>
</dbReference>
<feature type="domain" description="HTH gntR-type" evidence="4">
    <location>
        <begin position="6"/>
        <end position="73"/>
    </location>
</feature>
<dbReference type="SMART" id="SM00895">
    <property type="entry name" value="FCD"/>
    <property type="match status" value="1"/>
</dbReference>
<organism evidence="5 6">
    <name type="scientific">Cellulomonas fimi</name>
    <dbReference type="NCBI Taxonomy" id="1708"/>
    <lineage>
        <taxon>Bacteria</taxon>
        <taxon>Bacillati</taxon>
        <taxon>Actinomycetota</taxon>
        <taxon>Actinomycetes</taxon>
        <taxon>Micrococcales</taxon>
        <taxon>Cellulomonadaceae</taxon>
        <taxon>Cellulomonas</taxon>
    </lineage>
</organism>
<keyword evidence="6" id="KW-1185">Reference proteome</keyword>
<dbReference type="Gene3D" id="1.20.120.530">
    <property type="entry name" value="GntR ligand-binding domain-like"/>
    <property type="match status" value="1"/>
</dbReference>
<gene>
    <name evidence="5" type="ORF">HIR71_13735</name>
</gene>
<dbReference type="AlphaFoldDB" id="A0A7Y0M2G9"/>
<evidence type="ECO:0000256" key="1">
    <source>
        <dbReference type="ARBA" id="ARBA00023015"/>
    </source>
</evidence>
<evidence type="ECO:0000259" key="4">
    <source>
        <dbReference type="PROSITE" id="PS50949"/>
    </source>
</evidence>
<dbReference type="PANTHER" id="PTHR43537">
    <property type="entry name" value="TRANSCRIPTIONAL REGULATOR, GNTR FAMILY"/>
    <property type="match status" value="1"/>
</dbReference>
<dbReference type="SUPFAM" id="SSF48008">
    <property type="entry name" value="GntR ligand-binding domain-like"/>
    <property type="match status" value="1"/>
</dbReference>
<comment type="caution">
    <text evidence="5">The sequence shown here is derived from an EMBL/GenBank/DDBJ whole genome shotgun (WGS) entry which is preliminary data.</text>
</comment>
<reference evidence="5 6" key="1">
    <citation type="submission" date="2020-04" db="EMBL/GenBank/DDBJ databases">
        <title>Sequencing and Assembly of C. fimi.</title>
        <authorList>
            <person name="Ramsey A.R."/>
        </authorList>
    </citation>
    <scope>NUCLEOTIDE SEQUENCE [LARGE SCALE GENOMIC DNA]</scope>
    <source>
        <strain evidence="5 6">SB</strain>
    </source>
</reference>
<dbReference type="GO" id="GO:0003700">
    <property type="term" value="F:DNA-binding transcription factor activity"/>
    <property type="evidence" value="ECO:0007669"/>
    <property type="project" value="InterPro"/>
</dbReference>
<dbReference type="PROSITE" id="PS50949">
    <property type="entry name" value="HTH_GNTR"/>
    <property type="match status" value="1"/>
</dbReference>
<dbReference type="PANTHER" id="PTHR43537:SF44">
    <property type="entry name" value="GNTR FAMILY REGULATORY PROTEIN"/>
    <property type="match status" value="1"/>
</dbReference>
<dbReference type="Proteomes" id="UP000562124">
    <property type="component" value="Unassembled WGS sequence"/>
</dbReference>